<dbReference type="InterPro" id="IPR027417">
    <property type="entry name" value="P-loop_NTPase"/>
</dbReference>
<dbReference type="AlphaFoldDB" id="A0A1R3VTX9"/>
<gene>
    <name evidence="2" type="ORF">SAMN05216526_0827</name>
</gene>
<keyword evidence="2" id="KW-0808">Transferase</keyword>
<dbReference type="STRING" id="233100.SAMN05216526_0827"/>
<dbReference type="InterPro" id="IPR000863">
    <property type="entry name" value="Sulfotransferase_dom"/>
</dbReference>
<evidence type="ECO:0000313" key="3">
    <source>
        <dbReference type="Proteomes" id="UP000223759"/>
    </source>
</evidence>
<dbReference type="RefSeq" id="WP_076755277.1">
    <property type="nucleotide sequence ID" value="NZ_CP023018.1"/>
</dbReference>
<name>A0A1R3VTX9_9GAMM</name>
<dbReference type="Pfam" id="PF00685">
    <property type="entry name" value="Sulfotransfer_1"/>
    <property type="match status" value="1"/>
</dbReference>
<dbReference type="Proteomes" id="UP000223759">
    <property type="component" value="Unassembled WGS sequence"/>
</dbReference>
<protein>
    <submittedName>
        <fullName evidence="2">Sulfotransferase domain-containing protein</fullName>
    </submittedName>
</protein>
<feature type="domain" description="Sulfotransferase" evidence="1">
    <location>
        <begin position="73"/>
        <end position="273"/>
    </location>
</feature>
<dbReference type="Gene3D" id="3.40.50.300">
    <property type="entry name" value="P-loop containing nucleotide triphosphate hydrolases"/>
    <property type="match status" value="1"/>
</dbReference>
<accession>A0A1R3VTX9</accession>
<dbReference type="SUPFAM" id="SSF52540">
    <property type="entry name" value="P-loop containing nucleoside triphosphate hydrolases"/>
    <property type="match status" value="1"/>
</dbReference>
<dbReference type="EMBL" id="FTPK01000002">
    <property type="protein sequence ID" value="SIT68339.1"/>
    <property type="molecule type" value="Genomic_DNA"/>
</dbReference>
<proteinExistence type="predicted"/>
<evidence type="ECO:0000259" key="1">
    <source>
        <dbReference type="Pfam" id="PF00685"/>
    </source>
</evidence>
<keyword evidence="3" id="KW-1185">Reference proteome</keyword>
<evidence type="ECO:0000313" key="2">
    <source>
        <dbReference type="EMBL" id="SIT68339.1"/>
    </source>
</evidence>
<dbReference type="OrthoDB" id="5767183at2"/>
<dbReference type="GO" id="GO:0008146">
    <property type="term" value="F:sulfotransferase activity"/>
    <property type="evidence" value="ECO:0007669"/>
    <property type="project" value="InterPro"/>
</dbReference>
<reference evidence="2 3" key="1">
    <citation type="submission" date="2017-01" db="EMBL/GenBank/DDBJ databases">
        <authorList>
            <person name="Mah S.A."/>
            <person name="Swanson W.J."/>
            <person name="Moy G.W."/>
            <person name="Vacquier V.D."/>
        </authorList>
    </citation>
    <scope>NUCLEOTIDE SEQUENCE [LARGE SCALE GENOMIC DNA]</scope>
    <source>
        <strain evidence="2 3">M9</strain>
    </source>
</reference>
<organism evidence="2 3">
    <name type="scientific">Ectothiorhodosinus mongolicus</name>
    <dbReference type="NCBI Taxonomy" id="233100"/>
    <lineage>
        <taxon>Bacteria</taxon>
        <taxon>Pseudomonadati</taxon>
        <taxon>Pseudomonadota</taxon>
        <taxon>Gammaproteobacteria</taxon>
        <taxon>Chromatiales</taxon>
        <taxon>Ectothiorhodospiraceae</taxon>
        <taxon>Ectothiorhodosinus</taxon>
    </lineage>
</organism>
<sequence>MIESPRTEEPAFRFARQCDISLPLVFIDGITRCGKSALSKVVPSLTRMEHIQFAEELELIVSGLSLGGLRKDYAAAFLRSHLNQKSYNLHISRNVNFRPGDQTAVINYRNPEIYQERLTLEEGPENVERCRASDHYLPMQTHDLMANISLIQDLEINFRILSLWRNPVENIYSWWSRGWGVRFNNRDSTNFSLLIEDAEGNAYPWYVAGYHRQTLGMNAPEKCIAVACDMIERCIAGYRLKAEKDRTLLLFFEDICIDPDREVGRICDFLNVEKTEFTAPALRDARLPREIIQADLDMKIAAFREAVRPDIFDRLMQFQHAYLDTRYGLA</sequence>